<dbReference type="Proteomes" id="UP000594014">
    <property type="component" value="Chromosome"/>
</dbReference>
<name>A0ACD1A7C1_9FIRM</name>
<accession>A0ACD1A7C1</accession>
<protein>
    <submittedName>
        <fullName evidence="1">Dihydroorotase</fullName>
    </submittedName>
</protein>
<evidence type="ECO:0000313" key="1">
    <source>
        <dbReference type="EMBL" id="QOX62279.1"/>
    </source>
</evidence>
<organism evidence="1 2">
    <name type="scientific">Anoxybacterium hadale</name>
    <dbReference type="NCBI Taxonomy" id="3408580"/>
    <lineage>
        <taxon>Bacteria</taxon>
        <taxon>Bacillati</taxon>
        <taxon>Bacillota</taxon>
        <taxon>Clostridia</taxon>
        <taxon>Peptostreptococcales</taxon>
        <taxon>Anaerovoracaceae</taxon>
        <taxon>Anoxybacterium</taxon>
    </lineage>
</organism>
<sequence length="435" mass="46492">MKFCINNGLIVDPHQASPFLGNLVIENGIITEIVPAKQNPAAVQSDSETAHEGTIEDNHTIDVSGKADVHTIDARGNWVVPGLIDLHVHFREPGFEYKEDIQSGCESAAAGGFTMVCCMPNTSPVIDTPEVVRFIRKKADAGNGVDVSCIGAISKGQDGIELVDYEGMLVDGGICGISEDGKTVADESVMLEAMKKAKELGLTVYSHAEPEAEIVKRDLALAKQSGCRLHFCHISEKASIALIRHAKEGGLAVTAETAPHYFALTSEEVQGDPNKKMNPPLGTKADREAVMQALRDGTLDAIATDHAPHHINEKSVPYELAPNGVIGLETSFAISYTKLVRAGILTPAELVKKMSCKPAEILGIHSGRIEIGRPADLAIIDVEAEYEIGSEPFRSKSANSPFLGERVFGRILYTIKDGAVIWNASEASGCMKSGG</sequence>
<dbReference type="EMBL" id="CP042469">
    <property type="protein sequence ID" value="QOX62279.1"/>
    <property type="molecule type" value="Genomic_DNA"/>
</dbReference>
<gene>
    <name evidence="1" type="ORF">FRZ06_02355</name>
</gene>
<evidence type="ECO:0000313" key="2">
    <source>
        <dbReference type="Proteomes" id="UP000594014"/>
    </source>
</evidence>
<proteinExistence type="predicted"/>
<keyword evidence="2" id="KW-1185">Reference proteome</keyword>
<reference evidence="1" key="1">
    <citation type="submission" date="2019-08" db="EMBL/GenBank/DDBJ databases">
        <title>Genome sequence of Clostridiales bacterium MT110.</title>
        <authorList>
            <person name="Cao J."/>
        </authorList>
    </citation>
    <scope>NUCLEOTIDE SEQUENCE</scope>
    <source>
        <strain evidence="1">MT110</strain>
    </source>
</reference>